<dbReference type="PROSITE" id="PS50102">
    <property type="entry name" value="RRM"/>
    <property type="match status" value="4"/>
</dbReference>
<feature type="region of interest" description="Disordered" evidence="3">
    <location>
        <begin position="446"/>
        <end position="465"/>
    </location>
</feature>
<dbReference type="Gene3D" id="3.30.70.330">
    <property type="match status" value="4"/>
</dbReference>
<sequence>MKRAIGGLNDADSSLVPSEQPSNKEWDQDEVEPASTVQDDKSATVTNRAQAEHGVVVDDKDSDEGCILRTGRLFLRNLPFSVAEEDLMSLFSPLGEVSQVHIPLSHDRKPKGVAYVTFARPSDALTAFKKLDQHDFQGRLLHILPAITRNSRPENDSSRLGKNVVKQEKDVKRKLESSKQFNWASLYMNSDAVATSVADRLKISKAELFDPDAQNPSVKLALAETQVITDTKQYFEEQGIDTEAFNVIKVGRSPTIILVKNIPYGTTSSILRGLFGQHGEVSRILMPPCGTIALVEMSDADDARGAFKSLAYKRIGNSVLYLEKAPAGIWKKNAPPPPTSDVAAPSVPPTSETPSVDEGEPGSTLFVKNISYSTTPDGLSSVFRNLPDFLFARIQTKPDPKNPVNRLSMGFGFVGFKTVEAARHALKAMQSYRLDGHALELRFAKRGRDEEDEEKESKPIGEDSGAMTSTKLLVKNVPFETSKKELQELFSAYGKLKSVRLPKKIDRKTRGFGFIEYTTKKEAEEAMKSLKHTHLLGRHLIISYANDKGEDLEQLRLKSGGNFLINQANLQKTKFNGLKGDNDNNEEMRLEDD</sequence>
<feature type="compositionally biased region" description="Polar residues" evidence="3">
    <location>
        <begin position="11"/>
        <end position="23"/>
    </location>
</feature>
<feature type="domain" description="RRM" evidence="4">
    <location>
        <begin position="470"/>
        <end position="547"/>
    </location>
</feature>
<dbReference type="GO" id="GO:0003723">
    <property type="term" value="F:RNA binding"/>
    <property type="evidence" value="ECO:0007669"/>
    <property type="project" value="UniProtKB-UniRule"/>
</dbReference>
<dbReference type="CDD" id="cd12320">
    <property type="entry name" value="RRM6_RBM19_RRM5_MRD1"/>
    <property type="match status" value="1"/>
</dbReference>
<feature type="region of interest" description="Disordered" evidence="3">
    <location>
        <begin position="1"/>
        <end position="48"/>
    </location>
</feature>
<evidence type="ECO:0000313" key="5">
    <source>
        <dbReference type="EMBL" id="KAG0140088.1"/>
    </source>
</evidence>
<keyword evidence="1 2" id="KW-0694">RNA-binding</keyword>
<protein>
    <recommendedName>
        <fullName evidence="4">RRM domain-containing protein</fullName>
    </recommendedName>
</protein>
<feature type="domain" description="RRM" evidence="4">
    <location>
        <begin position="363"/>
        <end position="446"/>
    </location>
</feature>
<evidence type="ECO:0000256" key="3">
    <source>
        <dbReference type="SAM" id="MobiDB-lite"/>
    </source>
</evidence>
<dbReference type="AlphaFoldDB" id="A0A9P6N9U5"/>
<feature type="compositionally biased region" description="Basic and acidic residues" evidence="3">
    <location>
        <begin position="446"/>
        <end position="461"/>
    </location>
</feature>
<feature type="region of interest" description="Disordered" evidence="3">
    <location>
        <begin position="332"/>
        <end position="360"/>
    </location>
</feature>
<dbReference type="SUPFAM" id="SSF54928">
    <property type="entry name" value="RNA-binding domain, RBD"/>
    <property type="match status" value="3"/>
</dbReference>
<dbReference type="InterPro" id="IPR012677">
    <property type="entry name" value="Nucleotide-bd_a/b_plait_sf"/>
</dbReference>
<dbReference type="OrthoDB" id="439639at2759"/>
<reference evidence="5" key="1">
    <citation type="submission" date="2013-11" db="EMBL/GenBank/DDBJ databases">
        <title>Genome sequence of the fusiform rust pathogen reveals effectors for host alternation and coevolution with pine.</title>
        <authorList>
            <consortium name="DOE Joint Genome Institute"/>
            <person name="Smith K."/>
            <person name="Pendleton A."/>
            <person name="Kubisiak T."/>
            <person name="Anderson C."/>
            <person name="Salamov A."/>
            <person name="Aerts A."/>
            <person name="Riley R."/>
            <person name="Clum A."/>
            <person name="Lindquist E."/>
            <person name="Ence D."/>
            <person name="Campbell M."/>
            <person name="Kronenberg Z."/>
            <person name="Feau N."/>
            <person name="Dhillon B."/>
            <person name="Hamelin R."/>
            <person name="Burleigh J."/>
            <person name="Smith J."/>
            <person name="Yandell M."/>
            <person name="Nelson C."/>
            <person name="Grigoriev I."/>
            <person name="Davis J."/>
        </authorList>
    </citation>
    <scope>NUCLEOTIDE SEQUENCE</scope>
    <source>
        <strain evidence="5">G11</strain>
    </source>
</reference>
<evidence type="ECO:0000256" key="1">
    <source>
        <dbReference type="ARBA" id="ARBA00022884"/>
    </source>
</evidence>
<dbReference type="Pfam" id="PF00076">
    <property type="entry name" value="RRM_1"/>
    <property type="match status" value="4"/>
</dbReference>
<feature type="domain" description="RRM" evidence="4">
    <location>
        <begin position="71"/>
        <end position="148"/>
    </location>
</feature>
<dbReference type="InterPro" id="IPR035979">
    <property type="entry name" value="RBD_domain_sf"/>
</dbReference>
<dbReference type="Proteomes" id="UP000886653">
    <property type="component" value="Unassembled WGS sequence"/>
</dbReference>
<evidence type="ECO:0000259" key="4">
    <source>
        <dbReference type="PROSITE" id="PS50102"/>
    </source>
</evidence>
<name>A0A9P6N9U5_9BASI</name>
<gene>
    <name evidence="5" type="ORF">CROQUDRAFT_53797</name>
</gene>
<dbReference type="PANTHER" id="PTHR10352">
    <property type="entry name" value="EUKARYOTIC TRANSLATION INITIATION FACTOR 3 SUBUNIT G"/>
    <property type="match status" value="1"/>
</dbReference>
<accession>A0A9P6N9U5</accession>
<evidence type="ECO:0000256" key="2">
    <source>
        <dbReference type="PROSITE-ProRule" id="PRU00176"/>
    </source>
</evidence>
<feature type="domain" description="RRM" evidence="4">
    <location>
        <begin position="255"/>
        <end position="327"/>
    </location>
</feature>
<dbReference type="EMBL" id="MU167477">
    <property type="protein sequence ID" value="KAG0140088.1"/>
    <property type="molecule type" value="Genomic_DNA"/>
</dbReference>
<keyword evidence="6" id="KW-1185">Reference proteome</keyword>
<proteinExistence type="predicted"/>
<evidence type="ECO:0000313" key="6">
    <source>
        <dbReference type="Proteomes" id="UP000886653"/>
    </source>
</evidence>
<comment type="caution">
    <text evidence="5">The sequence shown here is derived from an EMBL/GenBank/DDBJ whole genome shotgun (WGS) entry which is preliminary data.</text>
</comment>
<dbReference type="SMART" id="SM00360">
    <property type="entry name" value="RRM"/>
    <property type="match status" value="4"/>
</dbReference>
<organism evidence="5 6">
    <name type="scientific">Cronartium quercuum f. sp. fusiforme G11</name>
    <dbReference type="NCBI Taxonomy" id="708437"/>
    <lineage>
        <taxon>Eukaryota</taxon>
        <taxon>Fungi</taxon>
        <taxon>Dikarya</taxon>
        <taxon>Basidiomycota</taxon>
        <taxon>Pucciniomycotina</taxon>
        <taxon>Pucciniomycetes</taxon>
        <taxon>Pucciniales</taxon>
        <taxon>Coleosporiaceae</taxon>
        <taxon>Cronartium</taxon>
    </lineage>
</organism>
<dbReference type="InterPro" id="IPR000504">
    <property type="entry name" value="RRM_dom"/>
</dbReference>